<dbReference type="InterPro" id="IPR036188">
    <property type="entry name" value="FAD/NAD-bd_sf"/>
</dbReference>
<organism evidence="2">
    <name type="scientific">Bactrocera latifrons</name>
    <name type="common">Malaysian fruit fly</name>
    <name type="synonym">Chaetodacus latifrons</name>
    <dbReference type="NCBI Taxonomy" id="174628"/>
    <lineage>
        <taxon>Eukaryota</taxon>
        <taxon>Metazoa</taxon>
        <taxon>Ecdysozoa</taxon>
        <taxon>Arthropoda</taxon>
        <taxon>Hexapoda</taxon>
        <taxon>Insecta</taxon>
        <taxon>Pterygota</taxon>
        <taxon>Neoptera</taxon>
        <taxon>Endopterygota</taxon>
        <taxon>Diptera</taxon>
        <taxon>Brachycera</taxon>
        <taxon>Muscomorpha</taxon>
        <taxon>Tephritoidea</taxon>
        <taxon>Tephritidae</taxon>
        <taxon>Bactrocera</taxon>
        <taxon>Bactrocera</taxon>
    </lineage>
</organism>
<dbReference type="InterPro" id="IPR012132">
    <property type="entry name" value="GMC_OxRdtase"/>
</dbReference>
<evidence type="ECO:0000256" key="1">
    <source>
        <dbReference type="ARBA" id="ARBA00010790"/>
    </source>
</evidence>
<dbReference type="PANTHER" id="PTHR11552:SF147">
    <property type="entry name" value="CHOLINE DEHYDROGENASE, MITOCHONDRIAL"/>
    <property type="match status" value="1"/>
</dbReference>
<dbReference type="PANTHER" id="PTHR11552">
    <property type="entry name" value="GLUCOSE-METHANOL-CHOLINE GMC OXIDOREDUCTASE"/>
    <property type="match status" value="1"/>
</dbReference>
<dbReference type="SUPFAM" id="SSF51905">
    <property type="entry name" value="FAD/NAD(P)-binding domain"/>
    <property type="match status" value="1"/>
</dbReference>
<dbReference type="Pfam" id="PF13450">
    <property type="entry name" value="NAD_binding_8"/>
    <property type="match status" value="1"/>
</dbReference>
<dbReference type="Gene3D" id="3.50.50.60">
    <property type="entry name" value="FAD/NAD(P)-binding domain"/>
    <property type="match status" value="1"/>
</dbReference>
<gene>
    <name evidence="2" type="primary">Gld_43</name>
    <name evidence="2" type="ORF">c0_g1_i2</name>
</gene>
<dbReference type="EMBL" id="GDHF01003563">
    <property type="protein sequence ID" value="JAI48751.1"/>
    <property type="molecule type" value="Transcribed_RNA"/>
</dbReference>
<dbReference type="GO" id="GO:0016491">
    <property type="term" value="F:oxidoreductase activity"/>
    <property type="evidence" value="ECO:0007669"/>
    <property type="project" value="TreeGrafter"/>
</dbReference>
<evidence type="ECO:0000313" key="2">
    <source>
        <dbReference type="EMBL" id="JAI48751.1"/>
    </source>
</evidence>
<reference evidence="2" key="1">
    <citation type="submission" date="2015-06" db="EMBL/GenBank/DDBJ databases">
        <authorList>
            <person name="Hoefler B.C."/>
            <person name="Straight P.D."/>
        </authorList>
    </citation>
    <scope>NUCLEOTIDE SEQUENCE</scope>
</reference>
<name>A0A0K8WC90_BACLA</name>
<proteinExistence type="inferred from homology"/>
<dbReference type="OrthoDB" id="269227at2759"/>
<accession>A0A0K8WC90</accession>
<comment type="similarity">
    <text evidence="1">Belongs to the GMC oxidoreductase family.</text>
</comment>
<dbReference type="AlphaFoldDB" id="A0A0K8WC90"/>
<protein>
    <submittedName>
        <fullName evidence="2">Glucose dehydrogenase [acceptor]</fullName>
    </submittedName>
</protein>
<sequence length="105" mass="11108">MPLPLLEAQCAAQSIGPFNTMVSALIQALLAAQCAISPPELWPPDYANALLGRTEPDEYDFVVVGAGSAGSVIASRLSENPAWKVLVLEAGGDPPQESEVRIYKN</sequence>
<dbReference type="GO" id="GO:0050660">
    <property type="term" value="F:flavin adenine dinucleotide binding"/>
    <property type="evidence" value="ECO:0007669"/>
    <property type="project" value="InterPro"/>
</dbReference>